<dbReference type="InterPro" id="IPR013785">
    <property type="entry name" value="Aldolase_TIM"/>
</dbReference>
<gene>
    <name evidence="4" type="ORF">SAMN02745163_03107</name>
</gene>
<organism evidence="4 5">
    <name type="scientific">Clostridium cavendishii DSM 21758</name>
    <dbReference type="NCBI Taxonomy" id="1121302"/>
    <lineage>
        <taxon>Bacteria</taxon>
        <taxon>Bacillati</taxon>
        <taxon>Bacillota</taxon>
        <taxon>Clostridia</taxon>
        <taxon>Eubacteriales</taxon>
        <taxon>Clostridiaceae</taxon>
        <taxon>Clostridium</taxon>
    </lineage>
</organism>
<dbReference type="GO" id="GO:0046912">
    <property type="term" value="F:acyltransferase activity, acyl groups converted into alkyl on transfer"/>
    <property type="evidence" value="ECO:0007669"/>
    <property type="project" value="InterPro"/>
</dbReference>
<dbReference type="Pfam" id="PF22617">
    <property type="entry name" value="HCS_D2"/>
    <property type="match status" value="1"/>
</dbReference>
<dbReference type="InterPro" id="IPR054691">
    <property type="entry name" value="LeuA/HCS_post-cat"/>
</dbReference>
<dbReference type="NCBIfam" id="TIGR02660">
    <property type="entry name" value="nifV_homocitr"/>
    <property type="match status" value="1"/>
</dbReference>
<dbReference type="AlphaFoldDB" id="A0A1M6PCL4"/>
<dbReference type="GO" id="GO:0019752">
    <property type="term" value="P:carboxylic acid metabolic process"/>
    <property type="evidence" value="ECO:0007669"/>
    <property type="project" value="InterPro"/>
</dbReference>
<dbReference type="PROSITE" id="PS50991">
    <property type="entry name" value="PYR_CT"/>
    <property type="match status" value="1"/>
</dbReference>
<protein>
    <submittedName>
        <fullName evidence="4">Homocitrate synthase NifV</fullName>
    </submittedName>
</protein>
<dbReference type="RefSeq" id="WP_072989772.1">
    <property type="nucleotide sequence ID" value="NZ_FQZB01000013.1"/>
</dbReference>
<proteinExistence type="inferred from homology"/>
<dbReference type="SUPFAM" id="SSF51569">
    <property type="entry name" value="Aldolase"/>
    <property type="match status" value="1"/>
</dbReference>
<dbReference type="Pfam" id="PF00682">
    <property type="entry name" value="HMGL-like"/>
    <property type="match status" value="1"/>
</dbReference>
<evidence type="ECO:0000256" key="1">
    <source>
        <dbReference type="ARBA" id="ARBA00022679"/>
    </source>
</evidence>
<accession>A0A1M6PCL4</accession>
<dbReference type="InterPro" id="IPR013477">
    <property type="entry name" value="NifV/FrbC"/>
</dbReference>
<dbReference type="OrthoDB" id="9804858at2"/>
<comment type="similarity">
    <text evidence="2">Belongs to the alpha-IPM synthase/homocitrate synthase family.</text>
</comment>
<sequence length="389" mass="43003">MTIRNKKDNKNIYIVDTTLRDGEQTAGVVFANHEKVTIAQMLSDLGIDQLEVGIPAMGGDEKEAIKSIVKRNLNSSIMAWNRAVIKDIQESIDCGVDSVAISISVSDIHIEHKLKTTRDWVLENMVKSVEFAKKNGLYVSVNGEDASRADIDFLTKFIEVAKQAGADRFRYCDTVGIMNPFKIKENINILTARTKFDIEMHTHNDFGMATANALAGVMGGASHIGVTVNGLGERAGNAALEEVLMALKYVHDYDVNVDTRMFKEVSEYVSKASGRELPAWKAIVGSNMFAHESGIHADGAIKNPLNYEAFEPSVVGLERQIIIGKHSGRASIVNKFKEYGIELDSAVAEYMLVKVRELSVMLKRSLFDKELVQIYKDGVENGNIKISNK</sequence>
<dbReference type="InterPro" id="IPR002034">
    <property type="entry name" value="AIPM/Hcit_synth_CS"/>
</dbReference>
<keyword evidence="1 2" id="KW-0808">Transferase</keyword>
<reference evidence="4 5" key="1">
    <citation type="submission" date="2016-11" db="EMBL/GenBank/DDBJ databases">
        <authorList>
            <person name="Jaros S."/>
            <person name="Januszkiewicz K."/>
            <person name="Wedrychowicz H."/>
        </authorList>
    </citation>
    <scope>NUCLEOTIDE SEQUENCE [LARGE SCALE GENOMIC DNA]</scope>
    <source>
        <strain evidence="4 5">DSM 21758</strain>
    </source>
</reference>
<evidence type="ECO:0000313" key="4">
    <source>
        <dbReference type="EMBL" id="SHK05602.1"/>
    </source>
</evidence>
<dbReference type="PANTHER" id="PTHR42880">
    <property type="entry name" value="HOMOCITRATE SYNTHASE"/>
    <property type="match status" value="1"/>
</dbReference>
<dbReference type="InterPro" id="IPR000891">
    <property type="entry name" value="PYR_CT"/>
</dbReference>
<dbReference type="Proteomes" id="UP000184310">
    <property type="component" value="Unassembled WGS sequence"/>
</dbReference>
<dbReference type="STRING" id="1121302.SAMN02745163_03107"/>
<dbReference type="PANTHER" id="PTHR42880:SF1">
    <property type="entry name" value="ISOPROPYLMALATE_HOMOCITRATE_CITRAMALATE SYNTHASE FAMILY PROTEIN"/>
    <property type="match status" value="1"/>
</dbReference>
<dbReference type="CDD" id="cd07939">
    <property type="entry name" value="DRE_TIM_NifV"/>
    <property type="match status" value="1"/>
</dbReference>
<evidence type="ECO:0000313" key="5">
    <source>
        <dbReference type="Proteomes" id="UP000184310"/>
    </source>
</evidence>
<evidence type="ECO:0000259" key="3">
    <source>
        <dbReference type="PROSITE" id="PS50991"/>
    </source>
</evidence>
<dbReference type="Gene3D" id="3.20.20.70">
    <property type="entry name" value="Aldolase class I"/>
    <property type="match status" value="1"/>
</dbReference>
<feature type="domain" description="Pyruvate carboxyltransferase" evidence="3">
    <location>
        <begin position="12"/>
        <end position="263"/>
    </location>
</feature>
<dbReference type="Gene3D" id="1.10.238.260">
    <property type="match status" value="1"/>
</dbReference>
<dbReference type="PROSITE" id="PS00815">
    <property type="entry name" value="AIPM_HOMOCIT_SYNTH_1"/>
    <property type="match status" value="1"/>
</dbReference>
<dbReference type="EMBL" id="FQZB01000013">
    <property type="protein sequence ID" value="SHK05602.1"/>
    <property type="molecule type" value="Genomic_DNA"/>
</dbReference>
<name>A0A1M6PCL4_9CLOT</name>
<evidence type="ECO:0000256" key="2">
    <source>
        <dbReference type="RuleBase" id="RU003523"/>
    </source>
</evidence>
<dbReference type="PROSITE" id="PS00816">
    <property type="entry name" value="AIPM_HOMOCIT_SYNTH_2"/>
    <property type="match status" value="1"/>
</dbReference>
<keyword evidence="5" id="KW-1185">Reference proteome</keyword>